<dbReference type="SUPFAM" id="SSF53613">
    <property type="entry name" value="Ribokinase-like"/>
    <property type="match status" value="1"/>
</dbReference>
<dbReference type="GO" id="GO:0008478">
    <property type="term" value="F:pyridoxal kinase activity"/>
    <property type="evidence" value="ECO:0007669"/>
    <property type="project" value="UniProtKB-EC"/>
</dbReference>
<dbReference type="InterPro" id="IPR013749">
    <property type="entry name" value="PM/HMP-P_kinase-1"/>
</dbReference>
<gene>
    <name evidence="8" type="ORF">H8711_09635</name>
</gene>
<dbReference type="GO" id="GO:0009443">
    <property type="term" value="P:pyridoxal 5'-phosphate salvage"/>
    <property type="evidence" value="ECO:0007669"/>
    <property type="project" value="InterPro"/>
</dbReference>
<dbReference type="Gene3D" id="3.40.1190.20">
    <property type="match status" value="1"/>
</dbReference>
<evidence type="ECO:0000256" key="2">
    <source>
        <dbReference type="ARBA" id="ARBA00022679"/>
    </source>
</evidence>
<keyword evidence="5" id="KW-0067">ATP-binding</keyword>
<dbReference type="NCBIfam" id="NF005491">
    <property type="entry name" value="PRK07105.1"/>
    <property type="match status" value="1"/>
</dbReference>
<protein>
    <recommendedName>
        <fullName evidence="1">pyridoxal kinase</fullName>
        <ecNumber evidence="1">2.7.1.35</ecNumber>
    </recommendedName>
</protein>
<dbReference type="Pfam" id="PF08543">
    <property type="entry name" value="Phos_pyr_kin"/>
    <property type="match status" value="1"/>
</dbReference>
<dbReference type="EMBL" id="JACRST010000015">
    <property type="protein sequence ID" value="MBC8547188.1"/>
    <property type="molecule type" value="Genomic_DNA"/>
</dbReference>
<evidence type="ECO:0000256" key="6">
    <source>
        <dbReference type="ARBA" id="ARBA00022977"/>
    </source>
</evidence>
<name>A0A926I556_9FIRM</name>
<dbReference type="GO" id="GO:0005829">
    <property type="term" value="C:cytosol"/>
    <property type="evidence" value="ECO:0007669"/>
    <property type="project" value="TreeGrafter"/>
</dbReference>
<dbReference type="GO" id="GO:0008972">
    <property type="term" value="F:phosphomethylpyrimidine kinase activity"/>
    <property type="evidence" value="ECO:0007669"/>
    <property type="project" value="TreeGrafter"/>
</dbReference>
<evidence type="ECO:0000256" key="5">
    <source>
        <dbReference type="ARBA" id="ARBA00022840"/>
    </source>
</evidence>
<reference evidence="8" key="1">
    <citation type="submission" date="2020-08" db="EMBL/GenBank/DDBJ databases">
        <title>Genome public.</title>
        <authorList>
            <person name="Liu C."/>
            <person name="Sun Q."/>
        </authorList>
    </citation>
    <scope>NUCLEOTIDE SEQUENCE</scope>
    <source>
        <strain evidence="8">NSJ-31</strain>
    </source>
</reference>
<dbReference type="PANTHER" id="PTHR20858:SF17">
    <property type="entry name" value="HYDROXYMETHYLPYRIMIDINE_PHOSPHOMETHYLPYRIMIDINE KINASE THI20-RELATED"/>
    <property type="match status" value="1"/>
</dbReference>
<comment type="caution">
    <text evidence="8">The sequence shown here is derived from an EMBL/GenBank/DDBJ whole genome shotgun (WGS) entry which is preliminary data.</text>
</comment>
<proteinExistence type="predicted"/>
<feature type="domain" description="Pyridoxamine kinase/Phosphomethylpyrimidine kinase" evidence="7">
    <location>
        <begin position="29"/>
        <end position="260"/>
    </location>
</feature>
<dbReference type="InterPro" id="IPR029056">
    <property type="entry name" value="Ribokinase-like"/>
</dbReference>
<evidence type="ECO:0000256" key="1">
    <source>
        <dbReference type="ARBA" id="ARBA00012104"/>
    </source>
</evidence>
<organism evidence="8 9">
    <name type="scientific">Ligaoa zhengdingensis</name>
    <dbReference type="NCBI Taxonomy" id="2763658"/>
    <lineage>
        <taxon>Bacteria</taxon>
        <taxon>Bacillati</taxon>
        <taxon>Bacillota</taxon>
        <taxon>Clostridia</taxon>
        <taxon>Eubacteriales</taxon>
        <taxon>Oscillospiraceae</taxon>
        <taxon>Ligaoa</taxon>
    </lineage>
</organism>
<dbReference type="AlphaFoldDB" id="A0A926I556"/>
<keyword evidence="4 8" id="KW-0418">Kinase</keyword>
<dbReference type="EC" id="2.7.1.35" evidence="1"/>
<evidence type="ECO:0000256" key="4">
    <source>
        <dbReference type="ARBA" id="ARBA00022777"/>
    </source>
</evidence>
<dbReference type="InterPro" id="IPR004625">
    <property type="entry name" value="PyrdxlKinase"/>
</dbReference>
<evidence type="ECO:0000259" key="7">
    <source>
        <dbReference type="Pfam" id="PF08543"/>
    </source>
</evidence>
<dbReference type="GO" id="GO:0008902">
    <property type="term" value="F:hydroxymethylpyrimidine kinase activity"/>
    <property type="evidence" value="ECO:0007669"/>
    <property type="project" value="TreeGrafter"/>
</dbReference>
<evidence type="ECO:0000256" key="3">
    <source>
        <dbReference type="ARBA" id="ARBA00022741"/>
    </source>
</evidence>
<evidence type="ECO:0000313" key="8">
    <source>
        <dbReference type="EMBL" id="MBC8547188.1"/>
    </source>
</evidence>
<dbReference type="GO" id="GO:0009228">
    <property type="term" value="P:thiamine biosynthetic process"/>
    <property type="evidence" value="ECO:0007669"/>
    <property type="project" value="UniProtKB-KW"/>
</dbReference>
<sequence>MYKRPARVAAIHDLSGFGRCSLSVILPVLSAMGVQVCPVPTAVLSTHTGGFGEVEFRDLTDYIGPALAHYRRLGLEFECVYSGFLGSVEQIDHCLDFFAAYPDALAVVDPVMGDHGKPYKTYTAAMQRRTAELVAVADAITPNLTEACILLDEPYAFEPLTQQKAKSMLARLSEKGPRLVVVTGVSLAASGMCNIGYDKERGAFWCVDCDYVPATYPGTGDIFASVLTGGFLSGDSLPIAMDRATRFVETAIKTTFSYGTDPREGVMLERTLHLLGERDQAARYRLL</sequence>
<keyword evidence="6" id="KW-0784">Thiamine biosynthesis</keyword>
<keyword evidence="9" id="KW-1185">Reference proteome</keyword>
<evidence type="ECO:0000313" key="9">
    <source>
        <dbReference type="Proteomes" id="UP000653127"/>
    </source>
</evidence>
<dbReference type="PANTHER" id="PTHR20858">
    <property type="entry name" value="PHOSPHOMETHYLPYRIMIDINE KINASE"/>
    <property type="match status" value="1"/>
</dbReference>
<dbReference type="CDD" id="cd01173">
    <property type="entry name" value="pyridoxal_pyridoxamine_kinase"/>
    <property type="match status" value="1"/>
</dbReference>
<keyword evidence="2 8" id="KW-0808">Transferase</keyword>
<dbReference type="Proteomes" id="UP000653127">
    <property type="component" value="Unassembled WGS sequence"/>
</dbReference>
<dbReference type="RefSeq" id="WP_249283261.1">
    <property type="nucleotide sequence ID" value="NZ_JACRST010000015.1"/>
</dbReference>
<accession>A0A926I556</accession>
<keyword evidence="3" id="KW-0547">Nucleotide-binding</keyword>
<dbReference type="GO" id="GO:0005524">
    <property type="term" value="F:ATP binding"/>
    <property type="evidence" value="ECO:0007669"/>
    <property type="project" value="UniProtKB-KW"/>
</dbReference>